<evidence type="ECO:0000313" key="2">
    <source>
        <dbReference type="Proteomes" id="UP000617426"/>
    </source>
</evidence>
<organism evidence="1 2">
    <name type="scientific">Schaalia hyovaginalis</name>
    <dbReference type="NCBI Taxonomy" id="29316"/>
    <lineage>
        <taxon>Bacteria</taxon>
        <taxon>Bacillati</taxon>
        <taxon>Actinomycetota</taxon>
        <taxon>Actinomycetes</taxon>
        <taxon>Actinomycetales</taxon>
        <taxon>Actinomycetaceae</taxon>
        <taxon>Schaalia</taxon>
    </lineage>
</organism>
<gene>
    <name evidence="1" type="ORF">HD592_000143</name>
</gene>
<dbReference type="Proteomes" id="UP000617426">
    <property type="component" value="Unassembled WGS sequence"/>
</dbReference>
<accession>A0A923IWQ7</accession>
<dbReference type="EMBL" id="JACHMK010000001">
    <property type="protein sequence ID" value="MBB6333578.1"/>
    <property type="molecule type" value="Genomic_DNA"/>
</dbReference>
<reference evidence="1" key="1">
    <citation type="submission" date="2020-08" db="EMBL/GenBank/DDBJ databases">
        <title>Sequencing the genomes of 1000 actinobacteria strains.</title>
        <authorList>
            <person name="Klenk H.-P."/>
        </authorList>
    </citation>
    <scope>NUCLEOTIDE SEQUENCE</scope>
    <source>
        <strain evidence="1">DSM 10695</strain>
    </source>
</reference>
<comment type="caution">
    <text evidence="1">The sequence shown here is derived from an EMBL/GenBank/DDBJ whole genome shotgun (WGS) entry which is preliminary data.</text>
</comment>
<evidence type="ECO:0000313" key="1">
    <source>
        <dbReference type="EMBL" id="MBB6333578.1"/>
    </source>
</evidence>
<dbReference type="AlphaFoldDB" id="A0A923IWQ7"/>
<sequence length="66" mass="7309">MSGESDEAAFTRLEYIALAHLHLTQAEVGLLCFGYLLDLIECWRQENGLAKPALHLTIDDVIPIGI</sequence>
<protein>
    <submittedName>
        <fullName evidence="1">Uncharacterized protein</fullName>
    </submittedName>
</protein>
<dbReference type="RefSeq" id="WP_184451281.1">
    <property type="nucleotide sequence ID" value="NZ_JACHMK010000001.1"/>
</dbReference>
<name>A0A923IWQ7_9ACTO</name>
<proteinExistence type="predicted"/>
<keyword evidence="2" id="KW-1185">Reference proteome</keyword>